<keyword evidence="1" id="KW-1133">Transmembrane helix</keyword>
<feature type="transmembrane region" description="Helical" evidence="1">
    <location>
        <begin position="79"/>
        <end position="99"/>
    </location>
</feature>
<evidence type="ECO:0000313" key="2">
    <source>
        <dbReference type="EMBL" id="AGM32714.1"/>
    </source>
</evidence>
<proteinExistence type="evidence at transcript level"/>
<evidence type="ECO:0000256" key="1">
    <source>
        <dbReference type="SAM" id="Phobius"/>
    </source>
</evidence>
<dbReference type="EMBL" id="KC740890">
    <property type="protein sequence ID" value="AGM32714.1"/>
    <property type="molecule type" value="mRNA"/>
</dbReference>
<keyword evidence="1" id="KW-0812">Transmembrane</keyword>
<organism evidence="2">
    <name type="scientific">Coptotermes formosanus</name>
    <name type="common">Formosan subterranean termite</name>
    <dbReference type="NCBI Taxonomy" id="36987"/>
    <lineage>
        <taxon>Eukaryota</taxon>
        <taxon>Metazoa</taxon>
        <taxon>Ecdysozoa</taxon>
        <taxon>Arthropoda</taxon>
        <taxon>Hexapoda</taxon>
        <taxon>Insecta</taxon>
        <taxon>Pterygota</taxon>
        <taxon>Neoptera</taxon>
        <taxon>Polyneoptera</taxon>
        <taxon>Dictyoptera</taxon>
        <taxon>Blattodea</taxon>
        <taxon>Blattoidea</taxon>
        <taxon>Termitoidae</taxon>
        <taxon>Rhinotermitidae</taxon>
        <taxon>Coptotermes</taxon>
    </lineage>
</organism>
<accession>R4UKQ4</accession>
<sequence>MTTSEEQGGYRNTDTLFLGCDSNQQGLDLQNRDALEAQPSLSTFIPKERDDLVHCHISRSPEMRVDRILRSSTTSATSLVLLGVILSHLLNMGLLLHWLSLLQETSQ</sequence>
<dbReference type="AlphaFoldDB" id="R4UKQ4"/>
<name>R4UKQ4_COPFO</name>
<reference evidence="2" key="1">
    <citation type="submission" date="2013-03" db="EMBL/GenBank/DDBJ databases">
        <title>Immune-Related transcriptome of Coptotermes formosanus Shiraki workers: the defense mechanism.</title>
        <authorList>
            <person name="Hussain A."/>
            <person name="Li Y.F."/>
            <person name="Wen S.Y."/>
        </authorList>
    </citation>
    <scope>NUCLEOTIDE SEQUENCE</scope>
</reference>
<keyword evidence="1" id="KW-0472">Membrane</keyword>
<protein>
    <submittedName>
        <fullName evidence="2">Uncharacterized protein</fullName>
    </submittedName>
</protein>